<name>A0AAQ1JPS6_9GAMM</name>
<dbReference type="Proteomes" id="UP000243518">
    <property type="component" value="Unassembled WGS sequence"/>
</dbReference>
<feature type="transmembrane region" description="Helical" evidence="1">
    <location>
        <begin position="42"/>
        <end position="66"/>
    </location>
</feature>
<evidence type="ECO:0000313" key="2">
    <source>
        <dbReference type="EMBL" id="SEG09868.1"/>
    </source>
</evidence>
<accession>A0AAQ1JPS6</accession>
<evidence type="ECO:0000313" key="3">
    <source>
        <dbReference type="Proteomes" id="UP000243518"/>
    </source>
</evidence>
<gene>
    <name evidence="2" type="ORF">SAMN05216586_103208</name>
</gene>
<dbReference type="EMBL" id="FNVE01000003">
    <property type="protein sequence ID" value="SEG09868.1"/>
    <property type="molecule type" value="Genomic_DNA"/>
</dbReference>
<organism evidence="2 3">
    <name type="scientific">Halopseudomonas aestusnigri</name>
    <dbReference type="NCBI Taxonomy" id="857252"/>
    <lineage>
        <taxon>Bacteria</taxon>
        <taxon>Pseudomonadati</taxon>
        <taxon>Pseudomonadota</taxon>
        <taxon>Gammaproteobacteria</taxon>
        <taxon>Pseudomonadales</taxon>
        <taxon>Pseudomonadaceae</taxon>
        <taxon>Halopseudomonas</taxon>
    </lineage>
</organism>
<protein>
    <submittedName>
        <fullName evidence="2">Uncharacterized protein</fullName>
    </submittedName>
</protein>
<keyword evidence="3" id="KW-1185">Reference proteome</keyword>
<comment type="caution">
    <text evidence="2">The sequence shown here is derived from an EMBL/GenBank/DDBJ whole genome shotgun (WGS) entry which is preliminary data.</text>
</comment>
<sequence>MRLLSMLASLVFSVPTAALIWLGVNKELAYWGGFLDSRYLLVTVVAFALAALLFPLLFPSLLGAIWRAVLKVQQWWGW</sequence>
<keyword evidence="1" id="KW-1133">Transmembrane helix</keyword>
<keyword evidence="1" id="KW-0812">Transmembrane</keyword>
<evidence type="ECO:0000256" key="1">
    <source>
        <dbReference type="SAM" id="Phobius"/>
    </source>
</evidence>
<reference evidence="2 3" key="1">
    <citation type="submission" date="2016-10" db="EMBL/GenBank/DDBJ databases">
        <authorList>
            <person name="Varghese N."/>
            <person name="Submissions S."/>
        </authorList>
    </citation>
    <scope>NUCLEOTIDE SEQUENCE [LARGE SCALE GENOMIC DNA]</scope>
    <source>
        <strain evidence="2 3">CECT 8317</strain>
    </source>
</reference>
<dbReference type="AlphaFoldDB" id="A0AAQ1JPS6"/>
<keyword evidence="1" id="KW-0472">Membrane</keyword>
<proteinExistence type="predicted"/>